<gene>
    <name evidence="2" type="ORF">A2Y57_03865</name>
</gene>
<name>A0A1G1WB49_9BACT</name>
<evidence type="ECO:0000256" key="1">
    <source>
        <dbReference type="SAM" id="Coils"/>
    </source>
</evidence>
<evidence type="ECO:0000313" key="3">
    <source>
        <dbReference type="Proteomes" id="UP000177103"/>
    </source>
</evidence>
<accession>A0A1G1WB49</accession>
<sequence length="98" mass="11349">MLTKTDLSAIKKIVKEVVRVEIEAEVSPLKDALQAEIKLARLETQREIKLLKDEVKELRIKLTKVEKDVALIVKIFDREYLDLRKDVEGIKEHLNLTA</sequence>
<reference evidence="2 3" key="1">
    <citation type="journal article" date="2016" name="Nat. Commun.">
        <title>Thousands of microbial genomes shed light on interconnected biogeochemical processes in an aquifer system.</title>
        <authorList>
            <person name="Anantharaman K."/>
            <person name="Brown C.T."/>
            <person name="Hug L.A."/>
            <person name="Sharon I."/>
            <person name="Castelle C.J."/>
            <person name="Probst A.J."/>
            <person name="Thomas B.C."/>
            <person name="Singh A."/>
            <person name="Wilkins M.J."/>
            <person name="Karaoz U."/>
            <person name="Brodie E.L."/>
            <person name="Williams K.H."/>
            <person name="Hubbard S.S."/>
            <person name="Banfield J.F."/>
        </authorList>
    </citation>
    <scope>NUCLEOTIDE SEQUENCE [LARGE SCALE GENOMIC DNA]</scope>
</reference>
<feature type="coiled-coil region" evidence="1">
    <location>
        <begin position="41"/>
        <end position="68"/>
    </location>
</feature>
<organism evidence="2 3">
    <name type="scientific">Candidatus Woykebacteria bacterium RBG_13_40_7b</name>
    <dbReference type="NCBI Taxonomy" id="1802594"/>
    <lineage>
        <taxon>Bacteria</taxon>
        <taxon>Candidatus Woykeibacteriota</taxon>
    </lineage>
</organism>
<dbReference type="EMBL" id="MHCQ01000011">
    <property type="protein sequence ID" value="OGY24851.1"/>
    <property type="molecule type" value="Genomic_DNA"/>
</dbReference>
<keyword evidence="1" id="KW-0175">Coiled coil</keyword>
<dbReference type="AlphaFoldDB" id="A0A1G1WB49"/>
<protein>
    <submittedName>
        <fullName evidence="2">Uncharacterized protein</fullName>
    </submittedName>
</protein>
<proteinExistence type="predicted"/>
<comment type="caution">
    <text evidence="2">The sequence shown here is derived from an EMBL/GenBank/DDBJ whole genome shotgun (WGS) entry which is preliminary data.</text>
</comment>
<dbReference type="Proteomes" id="UP000177103">
    <property type="component" value="Unassembled WGS sequence"/>
</dbReference>
<evidence type="ECO:0000313" key="2">
    <source>
        <dbReference type="EMBL" id="OGY24851.1"/>
    </source>
</evidence>